<reference evidence="1" key="1">
    <citation type="submission" date="2016-04" db="EMBL/GenBank/DDBJ databases">
        <authorList>
            <person name="Evans L.H."/>
            <person name="Alamgir A."/>
            <person name="Owens N."/>
            <person name="Weber N.D."/>
            <person name="Virtaneva K."/>
            <person name="Barbian K."/>
            <person name="Babar A."/>
            <person name="Rosenke K."/>
        </authorList>
    </citation>
    <scope>NUCLEOTIDE SEQUENCE</scope>
    <source>
        <strain evidence="1">86</strain>
    </source>
</reference>
<dbReference type="PANTHER" id="PTHR30087:SF1">
    <property type="entry name" value="HYPOTHETICAL CYTOSOLIC PROTEIN"/>
    <property type="match status" value="1"/>
</dbReference>
<evidence type="ECO:0000313" key="1">
    <source>
        <dbReference type="EMBL" id="SBW09860.1"/>
    </source>
</evidence>
<name>A0A212KDR5_9FIRM</name>
<accession>A0A212KDR5</accession>
<proteinExistence type="predicted"/>
<dbReference type="InterPro" id="IPR007553">
    <property type="entry name" value="2-thiour_desulf"/>
</dbReference>
<protein>
    <submittedName>
        <fullName evidence="1">Uncharacterized protein</fullName>
    </submittedName>
</protein>
<dbReference type="Pfam" id="PF04463">
    <property type="entry name" value="2-thiour_desulf"/>
    <property type="match status" value="1"/>
</dbReference>
<dbReference type="PANTHER" id="PTHR30087">
    <property type="entry name" value="INNER MEMBRANE PROTEIN"/>
    <property type="match status" value="1"/>
</dbReference>
<dbReference type="AlphaFoldDB" id="A0A212KDR5"/>
<gene>
    <name evidence="1" type="ORF">KL86CLO1_12754</name>
</gene>
<organism evidence="1">
    <name type="scientific">uncultured Eubacteriales bacterium</name>
    <dbReference type="NCBI Taxonomy" id="172733"/>
    <lineage>
        <taxon>Bacteria</taxon>
        <taxon>Bacillati</taxon>
        <taxon>Bacillota</taxon>
        <taxon>Clostridia</taxon>
        <taxon>Eubacteriales</taxon>
        <taxon>environmental samples</taxon>
    </lineage>
</organism>
<dbReference type="EMBL" id="FLUN01000001">
    <property type="protein sequence ID" value="SBW09860.1"/>
    <property type="molecule type" value="Genomic_DNA"/>
</dbReference>
<sequence>MNVLISACLLGLPCRYSGDGYPIPELETILTDQRLHLVPLCPEQLGGLATPRPPAERVGARVLTKSGKNVTEAYRRGADCTLELAARLNCRCALLKARSPSCGSGVIYDGTFTGTRILGDGVAAEVLRGSGMPVFDEEHLAELWAFVDKENIQ</sequence>